<evidence type="ECO:0000313" key="2">
    <source>
        <dbReference type="Proteomes" id="UP000011885"/>
    </source>
</evidence>
<dbReference type="EMBL" id="ANOH01000301">
    <property type="protein sequence ID" value="EMI54089.1"/>
    <property type="molecule type" value="Genomic_DNA"/>
</dbReference>
<gene>
    <name evidence="1" type="ORF">RSSM_04459</name>
</gene>
<accession>M5TYH1</accession>
<dbReference type="Proteomes" id="UP000011885">
    <property type="component" value="Unassembled WGS sequence"/>
</dbReference>
<keyword evidence="2" id="KW-1185">Reference proteome</keyword>
<organism evidence="1 2">
    <name type="scientific">Rhodopirellula sallentina SM41</name>
    <dbReference type="NCBI Taxonomy" id="1263870"/>
    <lineage>
        <taxon>Bacteria</taxon>
        <taxon>Pseudomonadati</taxon>
        <taxon>Planctomycetota</taxon>
        <taxon>Planctomycetia</taxon>
        <taxon>Pirellulales</taxon>
        <taxon>Pirellulaceae</taxon>
        <taxon>Rhodopirellula</taxon>
    </lineage>
</organism>
<sequence length="49" mass="5284">MVGISIGIGSASKVAWSASRQFNWTPHSTGPCVPEQFSFLKVAFSNAKR</sequence>
<reference evidence="1 2" key="1">
    <citation type="journal article" date="2013" name="Mar. Genomics">
        <title>Expression of sulfatases in Rhodopirellula baltica and the diversity of sulfatases in the genus Rhodopirellula.</title>
        <authorList>
            <person name="Wegner C.E."/>
            <person name="Richter-Heitmann T."/>
            <person name="Klindworth A."/>
            <person name="Klockow C."/>
            <person name="Richter M."/>
            <person name="Achstetter T."/>
            <person name="Glockner F.O."/>
            <person name="Harder J."/>
        </authorList>
    </citation>
    <scope>NUCLEOTIDE SEQUENCE [LARGE SCALE GENOMIC DNA]</scope>
    <source>
        <strain evidence="1 2">SM41</strain>
    </source>
</reference>
<name>M5TYH1_9BACT</name>
<comment type="caution">
    <text evidence="1">The sequence shown here is derived from an EMBL/GenBank/DDBJ whole genome shotgun (WGS) entry which is preliminary data.</text>
</comment>
<dbReference type="AlphaFoldDB" id="M5TYH1"/>
<proteinExistence type="predicted"/>
<evidence type="ECO:0000313" key="1">
    <source>
        <dbReference type="EMBL" id="EMI54089.1"/>
    </source>
</evidence>
<protein>
    <submittedName>
        <fullName evidence="1">Uncharacterized protein</fullName>
    </submittedName>
</protein>